<protein>
    <recommendedName>
        <fullName evidence="3">PEP-CTERM protein-sorting domain-containing protein</fullName>
    </recommendedName>
</protein>
<dbReference type="AlphaFoldDB" id="A0A517U6K9"/>
<dbReference type="Proteomes" id="UP000317909">
    <property type="component" value="Chromosome"/>
</dbReference>
<sequence length="232" mass="24523">MAVALLAWAAGNAAGASDYDESILGDLSGIPAAPTPWSLEAGANALIGSAGTNAAAGTADFDLVSFEVPAGHRLDSITLISYANPDIFAMSFTGLQAGTPWLDSVGFDIAGYWLMGWTHIQTPMAGVDLLPLIQQHANDPAFAIPLPAGVYTMLFEDVDTIINYAVRYNVSAVPEPGSMGLLATLTTVVATFGRRQRRERSHSLLPRYARSADPACCTHRSIAAAESSRNRR</sequence>
<evidence type="ECO:0008006" key="3">
    <source>
        <dbReference type="Google" id="ProtNLM"/>
    </source>
</evidence>
<keyword evidence="2" id="KW-1185">Reference proteome</keyword>
<dbReference type="NCBIfam" id="TIGR02595">
    <property type="entry name" value="PEP_CTERM"/>
    <property type="match status" value="1"/>
</dbReference>
<reference evidence="1 2" key="1">
    <citation type="submission" date="2019-02" db="EMBL/GenBank/DDBJ databases">
        <title>Deep-cultivation of Planctomycetes and their phenomic and genomic characterization uncovers novel biology.</title>
        <authorList>
            <person name="Wiegand S."/>
            <person name="Jogler M."/>
            <person name="Boedeker C."/>
            <person name="Pinto D."/>
            <person name="Vollmers J."/>
            <person name="Rivas-Marin E."/>
            <person name="Kohn T."/>
            <person name="Peeters S.H."/>
            <person name="Heuer A."/>
            <person name="Rast P."/>
            <person name="Oberbeckmann S."/>
            <person name="Bunk B."/>
            <person name="Jeske O."/>
            <person name="Meyerdierks A."/>
            <person name="Storesund J.E."/>
            <person name="Kallscheuer N."/>
            <person name="Luecker S."/>
            <person name="Lage O.M."/>
            <person name="Pohl T."/>
            <person name="Merkel B.J."/>
            <person name="Hornburger P."/>
            <person name="Mueller R.-W."/>
            <person name="Bruemmer F."/>
            <person name="Labrenz M."/>
            <person name="Spormann A.M."/>
            <person name="Op den Camp H."/>
            <person name="Overmann J."/>
            <person name="Amann R."/>
            <person name="Jetten M.S.M."/>
            <person name="Mascher T."/>
            <person name="Medema M.H."/>
            <person name="Devos D.P."/>
            <person name="Kaster A.-K."/>
            <person name="Ovreas L."/>
            <person name="Rohde M."/>
            <person name="Galperin M.Y."/>
            <person name="Jogler C."/>
        </authorList>
    </citation>
    <scope>NUCLEOTIDE SEQUENCE [LARGE SCALE GENOMIC DNA]</scope>
    <source>
        <strain evidence="1 2">I41</strain>
    </source>
</reference>
<evidence type="ECO:0000313" key="2">
    <source>
        <dbReference type="Proteomes" id="UP000317909"/>
    </source>
</evidence>
<gene>
    <name evidence="1" type="ORF">I41_55170</name>
</gene>
<name>A0A517U6K9_9BACT</name>
<dbReference type="InterPro" id="IPR013424">
    <property type="entry name" value="Ice-binding_C"/>
</dbReference>
<dbReference type="EMBL" id="CP036339">
    <property type="protein sequence ID" value="QDT76267.1"/>
    <property type="molecule type" value="Genomic_DNA"/>
</dbReference>
<evidence type="ECO:0000313" key="1">
    <source>
        <dbReference type="EMBL" id="QDT76267.1"/>
    </source>
</evidence>
<dbReference type="RefSeq" id="WP_168207172.1">
    <property type="nucleotide sequence ID" value="NZ_CP036339.1"/>
</dbReference>
<dbReference type="KEGG" id="llh:I41_55170"/>
<proteinExistence type="predicted"/>
<organism evidence="1 2">
    <name type="scientific">Lacipirellula limnantheis</name>
    <dbReference type="NCBI Taxonomy" id="2528024"/>
    <lineage>
        <taxon>Bacteria</taxon>
        <taxon>Pseudomonadati</taxon>
        <taxon>Planctomycetota</taxon>
        <taxon>Planctomycetia</taxon>
        <taxon>Pirellulales</taxon>
        <taxon>Lacipirellulaceae</taxon>
        <taxon>Lacipirellula</taxon>
    </lineage>
</organism>
<accession>A0A517U6K9</accession>